<evidence type="ECO:0000256" key="3">
    <source>
        <dbReference type="PROSITE-ProRule" id="PRU00283"/>
    </source>
</evidence>
<dbReference type="PANTHER" id="PTHR47968">
    <property type="entry name" value="CENTROMERE PROTEIN E"/>
    <property type="match status" value="1"/>
</dbReference>
<accession>X6M8N7</accession>
<proteinExistence type="inferred from homology"/>
<organism evidence="5 6">
    <name type="scientific">Reticulomyxa filosa</name>
    <dbReference type="NCBI Taxonomy" id="46433"/>
    <lineage>
        <taxon>Eukaryota</taxon>
        <taxon>Sar</taxon>
        <taxon>Rhizaria</taxon>
        <taxon>Retaria</taxon>
        <taxon>Foraminifera</taxon>
        <taxon>Monothalamids</taxon>
        <taxon>Reticulomyxidae</taxon>
        <taxon>Reticulomyxa</taxon>
    </lineage>
</organism>
<dbReference type="SUPFAM" id="SSF52540">
    <property type="entry name" value="P-loop containing nucleoside triphosphate hydrolases"/>
    <property type="match status" value="1"/>
</dbReference>
<dbReference type="PROSITE" id="PS50067">
    <property type="entry name" value="KINESIN_MOTOR_2"/>
    <property type="match status" value="1"/>
</dbReference>
<dbReference type="Pfam" id="PF00225">
    <property type="entry name" value="Kinesin"/>
    <property type="match status" value="1"/>
</dbReference>
<comment type="similarity">
    <text evidence="3">Belongs to the TRAFAC class myosin-kinesin ATPase superfamily. Kinesin family.</text>
</comment>
<comment type="caution">
    <text evidence="3">Lacks conserved residue(s) required for the propagation of feature annotation.</text>
</comment>
<name>X6M8N7_RETFI</name>
<dbReference type="InterPro" id="IPR001752">
    <property type="entry name" value="Kinesin_motor_dom"/>
</dbReference>
<keyword evidence="6" id="KW-1185">Reference proteome</keyword>
<dbReference type="GO" id="GO:0008017">
    <property type="term" value="F:microtubule binding"/>
    <property type="evidence" value="ECO:0007669"/>
    <property type="project" value="InterPro"/>
</dbReference>
<keyword evidence="2" id="KW-0505">Motor protein</keyword>
<evidence type="ECO:0000259" key="4">
    <source>
        <dbReference type="PROSITE" id="PS50067"/>
    </source>
</evidence>
<dbReference type="InterPro" id="IPR036961">
    <property type="entry name" value="Kinesin_motor_dom_sf"/>
</dbReference>
<sequence length="67" mass="7936">MYGDKQSPGVIFQSVQYIYEHISANKDKKKYELSLTFLEIYNEELKDLLQPDNTAPKQLKIREDNKK</sequence>
<dbReference type="GO" id="GO:0005524">
    <property type="term" value="F:ATP binding"/>
    <property type="evidence" value="ECO:0007669"/>
    <property type="project" value="InterPro"/>
</dbReference>
<dbReference type="GO" id="GO:0003777">
    <property type="term" value="F:microtubule motor activity"/>
    <property type="evidence" value="ECO:0007669"/>
    <property type="project" value="InterPro"/>
</dbReference>
<keyword evidence="1" id="KW-0175">Coiled coil</keyword>
<evidence type="ECO:0000313" key="5">
    <source>
        <dbReference type="EMBL" id="ETO09837.1"/>
    </source>
</evidence>
<evidence type="ECO:0000313" key="6">
    <source>
        <dbReference type="Proteomes" id="UP000023152"/>
    </source>
</evidence>
<feature type="domain" description="Kinesin motor" evidence="4">
    <location>
        <begin position="1"/>
        <end position="67"/>
    </location>
</feature>
<dbReference type="OrthoDB" id="3176171at2759"/>
<evidence type="ECO:0000256" key="1">
    <source>
        <dbReference type="ARBA" id="ARBA00023054"/>
    </source>
</evidence>
<dbReference type="PANTHER" id="PTHR47968:SF75">
    <property type="entry name" value="CENTROMERE-ASSOCIATED PROTEIN E"/>
    <property type="match status" value="1"/>
</dbReference>
<dbReference type="AlphaFoldDB" id="X6M8N7"/>
<dbReference type="Proteomes" id="UP000023152">
    <property type="component" value="Unassembled WGS sequence"/>
</dbReference>
<dbReference type="Gene3D" id="3.40.850.10">
    <property type="entry name" value="Kinesin motor domain"/>
    <property type="match status" value="1"/>
</dbReference>
<dbReference type="EMBL" id="ASPP01023879">
    <property type="protein sequence ID" value="ETO09837.1"/>
    <property type="molecule type" value="Genomic_DNA"/>
</dbReference>
<gene>
    <name evidence="5" type="ORF">RFI_27540</name>
</gene>
<reference evidence="5 6" key="1">
    <citation type="journal article" date="2013" name="Curr. Biol.">
        <title>The Genome of the Foraminiferan Reticulomyxa filosa.</title>
        <authorList>
            <person name="Glockner G."/>
            <person name="Hulsmann N."/>
            <person name="Schleicher M."/>
            <person name="Noegel A.A."/>
            <person name="Eichinger L."/>
            <person name="Gallinger C."/>
            <person name="Pawlowski J."/>
            <person name="Sierra R."/>
            <person name="Euteneuer U."/>
            <person name="Pillet L."/>
            <person name="Moustafa A."/>
            <person name="Platzer M."/>
            <person name="Groth M."/>
            <person name="Szafranski K."/>
            <person name="Schliwa M."/>
        </authorList>
    </citation>
    <scope>NUCLEOTIDE SEQUENCE [LARGE SCALE GENOMIC DNA]</scope>
</reference>
<protein>
    <recommendedName>
        <fullName evidence="4">Kinesin motor domain-containing protein</fullName>
    </recommendedName>
</protein>
<dbReference type="InterPro" id="IPR027640">
    <property type="entry name" value="Kinesin-like_fam"/>
</dbReference>
<feature type="non-terminal residue" evidence="5">
    <location>
        <position position="67"/>
    </location>
</feature>
<comment type="caution">
    <text evidence="5">The sequence shown here is derived from an EMBL/GenBank/DDBJ whole genome shotgun (WGS) entry which is preliminary data.</text>
</comment>
<dbReference type="GO" id="GO:0007018">
    <property type="term" value="P:microtubule-based movement"/>
    <property type="evidence" value="ECO:0007669"/>
    <property type="project" value="InterPro"/>
</dbReference>
<dbReference type="InterPro" id="IPR027417">
    <property type="entry name" value="P-loop_NTPase"/>
</dbReference>
<evidence type="ECO:0000256" key="2">
    <source>
        <dbReference type="ARBA" id="ARBA00023175"/>
    </source>
</evidence>